<organism evidence="3 4">
    <name type="scientific">Parapedobacter defluvii</name>
    <dbReference type="NCBI Taxonomy" id="2045106"/>
    <lineage>
        <taxon>Bacteria</taxon>
        <taxon>Pseudomonadati</taxon>
        <taxon>Bacteroidota</taxon>
        <taxon>Sphingobacteriia</taxon>
        <taxon>Sphingobacteriales</taxon>
        <taxon>Sphingobacteriaceae</taxon>
        <taxon>Parapedobacter</taxon>
    </lineage>
</organism>
<feature type="coiled-coil region" evidence="1">
    <location>
        <begin position="346"/>
        <end position="448"/>
    </location>
</feature>
<evidence type="ECO:0000313" key="3">
    <source>
        <dbReference type="EMBL" id="GGC43464.1"/>
    </source>
</evidence>
<protein>
    <recommendedName>
        <fullName evidence="2">DUF2326 domain-containing protein</fullName>
    </recommendedName>
</protein>
<comment type="caution">
    <text evidence="3">The sequence shown here is derived from an EMBL/GenBank/DDBJ whole genome shotgun (WGS) entry which is preliminary data.</text>
</comment>
<reference evidence="4" key="1">
    <citation type="journal article" date="2019" name="Int. J. Syst. Evol. Microbiol.">
        <title>The Global Catalogue of Microorganisms (GCM) 10K type strain sequencing project: providing services to taxonomists for standard genome sequencing and annotation.</title>
        <authorList>
            <consortium name="The Broad Institute Genomics Platform"/>
            <consortium name="The Broad Institute Genome Sequencing Center for Infectious Disease"/>
            <person name="Wu L."/>
            <person name="Ma J."/>
        </authorList>
    </citation>
    <scope>NUCLEOTIDE SEQUENCE [LARGE SCALE GENOMIC DNA]</scope>
    <source>
        <strain evidence="4">CGMCC 1.15342</strain>
    </source>
</reference>
<dbReference type="Pfam" id="PF10088">
    <property type="entry name" value="DUF2326"/>
    <property type="match status" value="1"/>
</dbReference>
<keyword evidence="4" id="KW-1185">Reference proteome</keyword>
<dbReference type="EMBL" id="BMIK01000020">
    <property type="protein sequence ID" value="GGC43464.1"/>
    <property type="molecule type" value="Genomic_DNA"/>
</dbReference>
<feature type="domain" description="DUF2326" evidence="2">
    <location>
        <begin position="463"/>
        <end position="606"/>
    </location>
</feature>
<dbReference type="InterPro" id="IPR018760">
    <property type="entry name" value="DUF2326"/>
</dbReference>
<dbReference type="Proteomes" id="UP000597338">
    <property type="component" value="Unassembled WGS sequence"/>
</dbReference>
<evidence type="ECO:0000259" key="2">
    <source>
        <dbReference type="Pfam" id="PF10088"/>
    </source>
</evidence>
<name>A0ABQ1MN39_9SPHI</name>
<proteinExistence type="predicted"/>
<dbReference type="RefSeq" id="WP_188753218.1">
    <property type="nucleotide sequence ID" value="NZ_BMIK01000020.1"/>
</dbReference>
<gene>
    <name evidence="3" type="ORF">GCM10011386_39680</name>
</gene>
<keyword evidence="1" id="KW-0175">Coiled coil</keyword>
<accession>A0ABQ1MN39</accession>
<sequence length="606" mass="71011">MKLSKLYCSDAGFKNVRFNLRGLSVIYADVIADDAPTKNKEKKNSHSLGKTKLAELIDFLFLKGVNRQHFLFKEKNGELIFKDHTFYLELLLNSGRYLTIRRSVATPTKISFALLDQSTEGFIPPVEWQQEDISFQPAKQQLADYLALDFFSNKKYDYRKAISYSIRTQGDYEDVYKLSKFKQGNDVDWKPFMFDLLGFDGRLLEAKYKNDDKRNDIKAFIENLKNEYSVKVEDRDDIVAQMQQIEAESKEIEARIDSFNFYEQDKRLIDEGIEEIESQISDLNTLSYGLNYEISRLQQSIQNKFAFNLDKVNKVFEESSVYFPDQLRADYDALMQFNTALTTERNKLLKATLDNKRQELDALNKQLQDLNGRKENLLSFLRDTDSFKRFKQYQKDLVKIQGRLLTLEKRLSTIDLILAKEQERENLLKDIESTVLQLRKEFQHTEKNARYADIRAKFASYYKRIMDEDARMSWSVNNSNNVDFPPPKVQDKADLEQDTAKDDGRTYKKMLCIAFDLAVLCAYNGESYFRFVYHDDVLSQQDNGIKTRLIQLVRELSAQYDFQYILSAIKSDLPLDNEDRPVYFSDEETIVRLDKDDVGTLFGFEF</sequence>
<evidence type="ECO:0000256" key="1">
    <source>
        <dbReference type="SAM" id="Coils"/>
    </source>
</evidence>
<evidence type="ECO:0000313" key="4">
    <source>
        <dbReference type="Proteomes" id="UP000597338"/>
    </source>
</evidence>